<feature type="chain" id="PRO_5039058080" description="Secreted protein" evidence="1">
    <location>
        <begin position="31"/>
        <end position="182"/>
    </location>
</feature>
<name>A0A7W7H348_9ACTN</name>
<keyword evidence="1" id="KW-0732">Signal</keyword>
<dbReference type="Proteomes" id="UP000546162">
    <property type="component" value="Unassembled WGS sequence"/>
</dbReference>
<reference evidence="2 3" key="1">
    <citation type="submission" date="2020-08" db="EMBL/GenBank/DDBJ databases">
        <title>Sequencing the genomes of 1000 actinobacteria strains.</title>
        <authorList>
            <person name="Klenk H.-P."/>
        </authorList>
    </citation>
    <scope>NUCLEOTIDE SEQUENCE [LARGE SCALE GENOMIC DNA]</scope>
    <source>
        <strain evidence="2 3">DSM 45809</strain>
    </source>
</reference>
<comment type="caution">
    <text evidence="2">The sequence shown here is derived from an EMBL/GenBank/DDBJ whole genome shotgun (WGS) entry which is preliminary data.</text>
</comment>
<dbReference type="EMBL" id="JACHNB010000001">
    <property type="protein sequence ID" value="MBB4743048.1"/>
    <property type="molecule type" value="Genomic_DNA"/>
</dbReference>
<sequence>MRKLQLIRNAVLALSLGMALVASVAAPAAAAKTNTFGGSGRAGLGTGSAASSLVRQQLKLPVTGATTGARAAAGPPATTCTASVGAPELIGNGQVRVPYGVSCDNQVDRFLGAVGIARNGTELLGGTIDIIDARGSGFSFAITRTCASGVLYGDLLVQVTFRNGTPRQITGEFFGPAVEVTC</sequence>
<evidence type="ECO:0000313" key="2">
    <source>
        <dbReference type="EMBL" id="MBB4743048.1"/>
    </source>
</evidence>
<accession>A0A7W7H348</accession>
<keyword evidence="3" id="KW-1185">Reference proteome</keyword>
<organism evidence="2 3">
    <name type="scientific">Actinoplanes octamycinicus</name>
    <dbReference type="NCBI Taxonomy" id="135948"/>
    <lineage>
        <taxon>Bacteria</taxon>
        <taxon>Bacillati</taxon>
        <taxon>Actinomycetota</taxon>
        <taxon>Actinomycetes</taxon>
        <taxon>Micromonosporales</taxon>
        <taxon>Micromonosporaceae</taxon>
        <taxon>Actinoplanes</taxon>
    </lineage>
</organism>
<evidence type="ECO:0008006" key="4">
    <source>
        <dbReference type="Google" id="ProtNLM"/>
    </source>
</evidence>
<protein>
    <recommendedName>
        <fullName evidence="4">Secreted protein</fullName>
    </recommendedName>
</protein>
<dbReference type="AlphaFoldDB" id="A0A7W7H348"/>
<evidence type="ECO:0000256" key="1">
    <source>
        <dbReference type="SAM" id="SignalP"/>
    </source>
</evidence>
<gene>
    <name evidence="2" type="ORF">BJY16_006507</name>
</gene>
<proteinExistence type="predicted"/>
<evidence type="ECO:0000313" key="3">
    <source>
        <dbReference type="Proteomes" id="UP000546162"/>
    </source>
</evidence>
<dbReference type="RefSeq" id="WP_185043366.1">
    <property type="nucleotide sequence ID" value="NZ_BAABFG010000005.1"/>
</dbReference>
<feature type="signal peptide" evidence="1">
    <location>
        <begin position="1"/>
        <end position="30"/>
    </location>
</feature>